<evidence type="ECO:0000313" key="4">
    <source>
        <dbReference type="EMBL" id="OGY41346.1"/>
    </source>
</evidence>
<dbReference type="EMBL" id="MHIA01000030">
    <property type="protein sequence ID" value="OGY41346.1"/>
    <property type="molecule type" value="Genomic_DNA"/>
</dbReference>
<dbReference type="SUPFAM" id="SSF47729">
    <property type="entry name" value="IHF-like DNA-binding proteins"/>
    <property type="match status" value="1"/>
</dbReference>
<dbReference type="SMART" id="SM00411">
    <property type="entry name" value="BHL"/>
    <property type="match status" value="1"/>
</dbReference>
<dbReference type="InterPro" id="IPR010992">
    <property type="entry name" value="IHF-like_DNA-bd_dom_sf"/>
</dbReference>
<evidence type="ECO:0000256" key="1">
    <source>
        <dbReference type="ARBA" id="ARBA00023067"/>
    </source>
</evidence>
<dbReference type="GO" id="GO:0030261">
    <property type="term" value="P:chromosome condensation"/>
    <property type="evidence" value="ECO:0007669"/>
    <property type="project" value="UniProtKB-KW"/>
</dbReference>
<dbReference type="PANTHER" id="PTHR33175:SF3">
    <property type="entry name" value="DNA-BINDING PROTEIN HU-BETA"/>
    <property type="match status" value="1"/>
</dbReference>
<keyword evidence="1" id="KW-0226">DNA condensation</keyword>
<dbReference type="CDD" id="cd13831">
    <property type="entry name" value="HU"/>
    <property type="match status" value="1"/>
</dbReference>
<dbReference type="Proteomes" id="UP000176260">
    <property type="component" value="Unassembled WGS sequence"/>
</dbReference>
<dbReference type="Gene3D" id="4.10.520.10">
    <property type="entry name" value="IHF-like DNA-binding proteins"/>
    <property type="match status" value="1"/>
</dbReference>
<dbReference type="InterPro" id="IPR000119">
    <property type="entry name" value="Hist_DNA-bd"/>
</dbReference>
<accession>A0A1G1XP06</accession>
<evidence type="ECO:0000256" key="3">
    <source>
        <dbReference type="RuleBase" id="RU003939"/>
    </source>
</evidence>
<comment type="similarity">
    <text evidence="3">Belongs to the bacterial histone-like protein family.</text>
</comment>
<reference evidence="4 5" key="1">
    <citation type="journal article" date="2016" name="Nat. Commun.">
        <title>Thousands of microbial genomes shed light on interconnected biogeochemical processes in an aquifer system.</title>
        <authorList>
            <person name="Anantharaman K."/>
            <person name="Brown C.T."/>
            <person name="Hug L.A."/>
            <person name="Sharon I."/>
            <person name="Castelle C.J."/>
            <person name="Probst A.J."/>
            <person name="Thomas B.C."/>
            <person name="Singh A."/>
            <person name="Wilkins M.J."/>
            <person name="Karaoz U."/>
            <person name="Brodie E.L."/>
            <person name="Williams K.H."/>
            <person name="Hubbard S.S."/>
            <person name="Banfield J.F."/>
        </authorList>
    </citation>
    <scope>NUCLEOTIDE SEQUENCE [LARGE SCALE GENOMIC DNA]</scope>
</reference>
<evidence type="ECO:0000256" key="2">
    <source>
        <dbReference type="ARBA" id="ARBA00023125"/>
    </source>
</evidence>
<dbReference type="AlphaFoldDB" id="A0A1G1XP06"/>
<dbReference type="PRINTS" id="PR01727">
    <property type="entry name" value="DNABINDINGHU"/>
</dbReference>
<dbReference type="GO" id="GO:0005829">
    <property type="term" value="C:cytosol"/>
    <property type="evidence" value="ECO:0007669"/>
    <property type="project" value="TreeGrafter"/>
</dbReference>
<evidence type="ECO:0000313" key="5">
    <source>
        <dbReference type="Proteomes" id="UP000176260"/>
    </source>
</evidence>
<protein>
    <recommendedName>
        <fullName evidence="6">DNA-binding protein</fullName>
    </recommendedName>
</protein>
<evidence type="ECO:0008006" key="6">
    <source>
        <dbReference type="Google" id="ProtNLM"/>
    </source>
</evidence>
<dbReference type="PANTHER" id="PTHR33175">
    <property type="entry name" value="DNA-BINDING PROTEIN HU"/>
    <property type="match status" value="1"/>
</dbReference>
<sequence>MNKAALIEALASKSNLTKKQAEEILENVLMLITDSLKKKEEVVLTGFGTFSAKIRHARKGVNPQKPNEKIDIPEVVIPKFKSGKALKDALKGK</sequence>
<name>A0A1G1XP06_9BACT</name>
<dbReference type="GO" id="GO:0003677">
    <property type="term" value="F:DNA binding"/>
    <property type="evidence" value="ECO:0007669"/>
    <property type="project" value="UniProtKB-KW"/>
</dbReference>
<keyword evidence="2" id="KW-0238">DNA-binding</keyword>
<comment type="caution">
    <text evidence="4">The sequence shown here is derived from an EMBL/GenBank/DDBJ whole genome shotgun (WGS) entry which is preliminary data.</text>
</comment>
<organism evidence="4 5">
    <name type="scientific">Candidatus Buchananbacteria bacterium RBG_13_39_9</name>
    <dbReference type="NCBI Taxonomy" id="1797531"/>
    <lineage>
        <taxon>Bacteria</taxon>
        <taxon>Candidatus Buchananiibacteriota</taxon>
    </lineage>
</organism>
<proteinExistence type="inferred from homology"/>
<dbReference type="Pfam" id="PF00216">
    <property type="entry name" value="Bac_DNA_binding"/>
    <property type="match status" value="1"/>
</dbReference>
<dbReference type="GO" id="GO:0030527">
    <property type="term" value="F:structural constituent of chromatin"/>
    <property type="evidence" value="ECO:0007669"/>
    <property type="project" value="InterPro"/>
</dbReference>
<gene>
    <name evidence="4" type="ORF">A2Y67_01250</name>
</gene>